<dbReference type="InterPro" id="IPR002347">
    <property type="entry name" value="SDR_fam"/>
</dbReference>
<evidence type="ECO:0000313" key="7">
    <source>
        <dbReference type="Proteomes" id="UP000191897"/>
    </source>
</evidence>
<feature type="region of interest" description="Disordered" evidence="4">
    <location>
        <begin position="269"/>
        <end position="293"/>
    </location>
</feature>
<gene>
    <name evidence="6" type="ORF">AGR4C_pb30035</name>
</gene>
<organism evidence="6 7">
    <name type="scientific">Agrobacterium tumefaciens str. Kerr 14</name>
    <dbReference type="NCBI Taxonomy" id="1183424"/>
    <lineage>
        <taxon>Bacteria</taxon>
        <taxon>Pseudomonadati</taxon>
        <taxon>Pseudomonadota</taxon>
        <taxon>Alphaproteobacteria</taxon>
        <taxon>Hyphomicrobiales</taxon>
        <taxon>Rhizobiaceae</taxon>
        <taxon>Rhizobium/Agrobacterium group</taxon>
        <taxon>Agrobacterium</taxon>
        <taxon>Agrobacterium tumefaciens complex</taxon>
    </lineage>
</organism>
<dbReference type="GO" id="GO:0016020">
    <property type="term" value="C:membrane"/>
    <property type="evidence" value="ECO:0007669"/>
    <property type="project" value="TreeGrafter"/>
</dbReference>
<name>A0A1S7SES1_AGRTU</name>
<dbReference type="CDD" id="cd05233">
    <property type="entry name" value="SDR_c"/>
    <property type="match status" value="1"/>
</dbReference>
<dbReference type="PANTHER" id="PTHR44196">
    <property type="entry name" value="DEHYDROGENASE/REDUCTASE SDR FAMILY MEMBER 7B"/>
    <property type="match status" value="1"/>
</dbReference>
<dbReference type="EMBL" id="FBWC01000042">
    <property type="protein sequence ID" value="CUX67923.1"/>
    <property type="molecule type" value="Genomic_DNA"/>
</dbReference>
<sequence length="293" mass="30831">MVRDGKPPSSLQHHRPSQGFAVVTGASSGIGRELAKRAAAAGFDLVLAADEPRIHDVAMELQQTGSIVDAMCVDLSTTQGVDDFVHFVEDLDRPVDLLIANAGIDHGGAFVETDLSQTLAVIDTNIRGSVSLIHQIARRMGARGAGKILVTASIVSVLPGPFHATYCASKAFLDSFAQALRYEMKERGVSVTCLMPGVTETGVYQRAGMQDTWVGRSRKANAALVAKVAFEALMKGKAVAVPGLVNKIVTRLAALAPVALLAAVHAAATRPRNPARRGDTRSMTGKPADRGSS</sequence>
<evidence type="ECO:0000256" key="3">
    <source>
        <dbReference type="RuleBase" id="RU000363"/>
    </source>
</evidence>
<evidence type="ECO:0000256" key="2">
    <source>
        <dbReference type="ARBA" id="ARBA00023002"/>
    </source>
</evidence>
<dbReference type="PANTHER" id="PTHR44196:SF2">
    <property type="entry name" value="SHORT-CHAIN DEHYDROGENASE-RELATED"/>
    <property type="match status" value="1"/>
</dbReference>
<dbReference type="PRINTS" id="PR00080">
    <property type="entry name" value="SDRFAMILY"/>
</dbReference>
<dbReference type="Gene3D" id="3.40.50.720">
    <property type="entry name" value="NAD(P)-binding Rossmann-like Domain"/>
    <property type="match status" value="1"/>
</dbReference>
<dbReference type="RefSeq" id="WP_080868104.1">
    <property type="nucleotide sequence ID" value="NZ_LT009733.1"/>
</dbReference>
<dbReference type="InterPro" id="IPR036291">
    <property type="entry name" value="NAD(P)-bd_dom_sf"/>
</dbReference>
<dbReference type="SUPFAM" id="SSF51735">
    <property type="entry name" value="NAD(P)-binding Rossmann-fold domains"/>
    <property type="match status" value="1"/>
</dbReference>
<dbReference type="Pfam" id="PF00106">
    <property type="entry name" value="adh_short"/>
    <property type="match status" value="1"/>
</dbReference>
<evidence type="ECO:0000259" key="5">
    <source>
        <dbReference type="SMART" id="SM00822"/>
    </source>
</evidence>
<accession>A0A1S7SES1</accession>
<dbReference type="SMART" id="SM00822">
    <property type="entry name" value="PKS_KR"/>
    <property type="match status" value="1"/>
</dbReference>
<comment type="similarity">
    <text evidence="1 3">Belongs to the short-chain dehydrogenases/reductases (SDR) family.</text>
</comment>
<protein>
    <submittedName>
        <fullName evidence="6">Putative oxidoreductase protein</fullName>
    </submittedName>
</protein>
<dbReference type="Proteomes" id="UP000191897">
    <property type="component" value="Unassembled WGS sequence"/>
</dbReference>
<feature type="domain" description="Ketoreductase" evidence="5">
    <location>
        <begin position="19"/>
        <end position="201"/>
    </location>
</feature>
<evidence type="ECO:0000313" key="6">
    <source>
        <dbReference type="EMBL" id="CUX67923.1"/>
    </source>
</evidence>
<proteinExistence type="inferred from homology"/>
<dbReference type="AlphaFoldDB" id="A0A1S7SES1"/>
<dbReference type="InterPro" id="IPR057326">
    <property type="entry name" value="KR_dom"/>
</dbReference>
<reference evidence="6 7" key="1">
    <citation type="submission" date="2016-01" db="EMBL/GenBank/DDBJ databases">
        <authorList>
            <person name="Oliw E.H."/>
        </authorList>
    </citation>
    <scope>NUCLEOTIDE SEQUENCE [LARGE SCALE GENOMIC DNA]</scope>
    <source>
        <strain evidence="6 7">Kerr 14</strain>
    </source>
</reference>
<dbReference type="InterPro" id="IPR020904">
    <property type="entry name" value="Sc_DH/Rdtase_CS"/>
</dbReference>
<keyword evidence="2" id="KW-0560">Oxidoreductase</keyword>
<evidence type="ECO:0000256" key="4">
    <source>
        <dbReference type="SAM" id="MobiDB-lite"/>
    </source>
</evidence>
<dbReference type="GO" id="GO:0016491">
    <property type="term" value="F:oxidoreductase activity"/>
    <property type="evidence" value="ECO:0007669"/>
    <property type="project" value="UniProtKB-KW"/>
</dbReference>
<evidence type="ECO:0000256" key="1">
    <source>
        <dbReference type="ARBA" id="ARBA00006484"/>
    </source>
</evidence>
<dbReference type="PROSITE" id="PS00061">
    <property type="entry name" value="ADH_SHORT"/>
    <property type="match status" value="1"/>
</dbReference>
<dbReference type="PIRSF" id="PIRSF000126">
    <property type="entry name" value="11-beta-HSD1"/>
    <property type="match status" value="1"/>
</dbReference>
<dbReference type="PRINTS" id="PR00081">
    <property type="entry name" value="GDHRDH"/>
</dbReference>